<dbReference type="Pfam" id="PF18895">
    <property type="entry name" value="T4SS_pilin"/>
    <property type="match status" value="1"/>
</dbReference>
<keyword evidence="1" id="KW-0472">Membrane</keyword>
<comment type="caution">
    <text evidence="3">The sequence shown here is derived from an EMBL/GenBank/DDBJ whole genome shotgun (WGS) entry which is preliminary data.</text>
</comment>
<feature type="transmembrane region" description="Helical" evidence="1">
    <location>
        <begin position="127"/>
        <end position="147"/>
    </location>
</feature>
<dbReference type="PROSITE" id="PS50108">
    <property type="entry name" value="CRIB"/>
    <property type="match status" value="1"/>
</dbReference>
<organism evidence="3 4">
    <name type="scientific">Candidatus Berkelbacteria bacterium Licking1014_7</name>
    <dbReference type="NCBI Taxonomy" id="2017147"/>
    <lineage>
        <taxon>Bacteria</taxon>
        <taxon>Candidatus Berkelbacteria</taxon>
    </lineage>
</organism>
<keyword evidence="1" id="KW-0812">Transmembrane</keyword>
<dbReference type="Proteomes" id="UP000315689">
    <property type="component" value="Unassembled WGS sequence"/>
</dbReference>
<evidence type="ECO:0000256" key="1">
    <source>
        <dbReference type="SAM" id="Phobius"/>
    </source>
</evidence>
<feature type="transmembrane region" description="Helical" evidence="1">
    <location>
        <begin position="82"/>
        <end position="106"/>
    </location>
</feature>
<evidence type="ECO:0000259" key="2">
    <source>
        <dbReference type="PROSITE" id="PS50108"/>
    </source>
</evidence>
<accession>A0A554LK69</accession>
<gene>
    <name evidence="3" type="ORF">CEN89_151</name>
</gene>
<dbReference type="InterPro" id="IPR043993">
    <property type="entry name" value="T4SS_pilin"/>
</dbReference>
<keyword evidence="1" id="KW-1133">Transmembrane helix</keyword>
<reference evidence="3 4" key="1">
    <citation type="submission" date="2017-07" db="EMBL/GenBank/DDBJ databases">
        <title>Mechanisms for carbon and nitrogen cycling indicate functional differentiation within the Candidate Phyla Radiation.</title>
        <authorList>
            <person name="Danczak R.E."/>
            <person name="Johnston M.D."/>
            <person name="Kenah C."/>
            <person name="Slattery M."/>
            <person name="Wrighton K.C."/>
            <person name="Wilkins M.J."/>
        </authorList>
    </citation>
    <scope>NUCLEOTIDE SEQUENCE [LARGE SCALE GENOMIC DNA]</scope>
    <source>
        <strain evidence="3">Licking1014_7</strain>
    </source>
</reference>
<feature type="domain" description="CRIB" evidence="2">
    <location>
        <begin position="200"/>
        <end position="215"/>
    </location>
</feature>
<evidence type="ECO:0000313" key="3">
    <source>
        <dbReference type="EMBL" id="TSC93247.1"/>
    </source>
</evidence>
<proteinExistence type="predicted"/>
<dbReference type="AlphaFoldDB" id="A0A554LK69"/>
<sequence length="277" mass="29986">MKIKNCKLKIVFVLCSVLFLLFGVMINQTKVFAEPTIQERLKLKDLGDEINKNGKSQLDWGVTDFNQAGIEKTVGQVLIKKIFNIAISVSGVIFMIILLVGGIQYLTGAGNEEATGKAKKMMIDAAIGLLIVLSVWAIGTWVINALAGNSTGSSDDGVAKVDCPSNIISFSVSAQRVGTQNFAAVSDNTSPNIIIKLTNVGDPTETNYKHRVYIGGTEMIPQDMHQRPLTETILYTFDARDGAISYTAKVYKLNTGNSINPLCEGGIRNSNEVPVKP</sequence>
<dbReference type="InterPro" id="IPR000095">
    <property type="entry name" value="CRIB_dom"/>
</dbReference>
<evidence type="ECO:0000313" key="4">
    <source>
        <dbReference type="Proteomes" id="UP000315689"/>
    </source>
</evidence>
<protein>
    <recommendedName>
        <fullName evidence="2">CRIB domain-containing protein</fullName>
    </recommendedName>
</protein>
<name>A0A554LK69_9BACT</name>
<dbReference type="EMBL" id="VMGK01000004">
    <property type="protein sequence ID" value="TSC93247.1"/>
    <property type="molecule type" value="Genomic_DNA"/>
</dbReference>